<dbReference type="STRING" id="112498.A0A2D3UPE1"/>
<dbReference type="PANTHER" id="PTHR47706:SF1">
    <property type="entry name" value="CIPA-LIKE, PUTATIVE (AFU_ORTHOLOGUE AFUA_1G12460)-RELATED"/>
    <property type="match status" value="1"/>
</dbReference>
<dbReference type="Pfam" id="PF05368">
    <property type="entry name" value="NmrA"/>
    <property type="match status" value="1"/>
</dbReference>
<name>A0A2D3UPE1_9PEZI</name>
<evidence type="ECO:0000313" key="4">
    <source>
        <dbReference type="EMBL" id="CZT14705.1"/>
    </source>
</evidence>
<dbReference type="InterPro" id="IPR036291">
    <property type="entry name" value="NAD(P)-bd_dom_sf"/>
</dbReference>
<keyword evidence="2" id="KW-0560">Oxidoreductase</keyword>
<dbReference type="Gene3D" id="3.40.50.720">
    <property type="entry name" value="NAD(P)-binding Rossmann-like Domain"/>
    <property type="match status" value="1"/>
</dbReference>
<dbReference type="GeneID" id="35596034"/>
<evidence type="ECO:0000256" key="1">
    <source>
        <dbReference type="ARBA" id="ARBA00022857"/>
    </source>
</evidence>
<dbReference type="RefSeq" id="XP_023621602.1">
    <property type="nucleotide sequence ID" value="XM_023765834.1"/>
</dbReference>
<proteinExistence type="predicted"/>
<dbReference type="SUPFAM" id="SSF51735">
    <property type="entry name" value="NAD(P)-binding Rossmann-fold domains"/>
    <property type="match status" value="1"/>
</dbReference>
<evidence type="ECO:0000256" key="2">
    <source>
        <dbReference type="ARBA" id="ARBA00023002"/>
    </source>
</evidence>
<evidence type="ECO:0000259" key="3">
    <source>
        <dbReference type="Pfam" id="PF05368"/>
    </source>
</evidence>
<dbReference type="AlphaFoldDB" id="A0A2D3UPE1"/>
<gene>
    <name evidence="4" type="ORF">RCC_00674</name>
</gene>
<reference evidence="4 5" key="1">
    <citation type="submission" date="2016-03" db="EMBL/GenBank/DDBJ databases">
        <authorList>
            <person name="Ploux O."/>
        </authorList>
    </citation>
    <scope>NUCLEOTIDE SEQUENCE [LARGE SCALE GENOMIC DNA]</scope>
    <source>
        <strain evidence="4 5">URUG2</strain>
    </source>
</reference>
<keyword evidence="5" id="KW-1185">Reference proteome</keyword>
<sequence>MPPYQTIALAGCNGNLGPSILQALINDAYPFTITILSQTGKSPLPNNLLPPSIKIQKVDYTSTPSLISALQGQEALISLLPDFSLQPKLIDAAIVAGVKHFIPSEFGSNTLHPQTAALPLFRDKISTREYLQSKSREIGWTVIINGLLLDWGLESGFWMTFPPLPTKIYDDGNVKHSTTLRSHVGKAVVSILKNPRAATNHRVLYIQSTALSQNHILEIFKKRNPGVEIPTVAVRTEEILEKSLEGFRKGPGGGGQEFVEAIMGLLIVSIFREGYGNDWSGGNDNSLVGVEELGEEEVEEVVGRFLADVEGGDGVVGDLKWIESKVLGKEGK</sequence>
<dbReference type="GO" id="GO:0016491">
    <property type="term" value="F:oxidoreductase activity"/>
    <property type="evidence" value="ECO:0007669"/>
    <property type="project" value="UniProtKB-KW"/>
</dbReference>
<dbReference type="InterPro" id="IPR045312">
    <property type="entry name" value="PCBER-like"/>
</dbReference>
<organism evidence="4 5">
    <name type="scientific">Ramularia collo-cygni</name>
    <dbReference type="NCBI Taxonomy" id="112498"/>
    <lineage>
        <taxon>Eukaryota</taxon>
        <taxon>Fungi</taxon>
        <taxon>Dikarya</taxon>
        <taxon>Ascomycota</taxon>
        <taxon>Pezizomycotina</taxon>
        <taxon>Dothideomycetes</taxon>
        <taxon>Dothideomycetidae</taxon>
        <taxon>Mycosphaerellales</taxon>
        <taxon>Mycosphaerellaceae</taxon>
        <taxon>Ramularia</taxon>
    </lineage>
</organism>
<dbReference type="CDD" id="cd05259">
    <property type="entry name" value="PCBER_SDR_a"/>
    <property type="match status" value="1"/>
</dbReference>
<dbReference type="PANTHER" id="PTHR47706">
    <property type="entry name" value="NMRA-LIKE FAMILY PROTEIN"/>
    <property type="match status" value="1"/>
</dbReference>
<dbReference type="EMBL" id="FJUY01000001">
    <property type="protein sequence ID" value="CZT14705.1"/>
    <property type="molecule type" value="Genomic_DNA"/>
</dbReference>
<dbReference type="InterPro" id="IPR051609">
    <property type="entry name" value="NmrA/Isoflavone_reductase-like"/>
</dbReference>
<keyword evidence="1" id="KW-0521">NADP</keyword>
<protein>
    <submittedName>
        <fullName evidence="4">Related to 2`-hydroxyisoflavone reductase</fullName>
    </submittedName>
</protein>
<dbReference type="OrthoDB" id="9984533at2759"/>
<dbReference type="Gene3D" id="3.90.25.10">
    <property type="entry name" value="UDP-galactose 4-epimerase, domain 1"/>
    <property type="match status" value="1"/>
</dbReference>
<evidence type="ECO:0000313" key="5">
    <source>
        <dbReference type="Proteomes" id="UP000225277"/>
    </source>
</evidence>
<dbReference type="Proteomes" id="UP000225277">
    <property type="component" value="Unassembled WGS sequence"/>
</dbReference>
<feature type="domain" description="NmrA-like" evidence="3">
    <location>
        <begin position="5"/>
        <end position="242"/>
    </location>
</feature>
<dbReference type="InterPro" id="IPR008030">
    <property type="entry name" value="NmrA-like"/>
</dbReference>
<accession>A0A2D3UPE1</accession>